<dbReference type="Pfam" id="PF25642">
    <property type="entry name" value="DUF7944"/>
    <property type="match status" value="1"/>
</dbReference>
<evidence type="ECO:0000313" key="4">
    <source>
        <dbReference type="Proteomes" id="UP001159329"/>
    </source>
</evidence>
<comment type="caution">
    <text evidence="3">The sequence shown here is derived from an EMBL/GenBank/DDBJ whole genome shotgun (WGS) entry which is preliminary data.</text>
</comment>
<dbReference type="AlphaFoldDB" id="A0AA42I4D7"/>
<accession>A0AA42I4D7</accession>
<feature type="signal peptide" evidence="1">
    <location>
        <begin position="1"/>
        <end position="25"/>
    </location>
</feature>
<organism evidence="3 4">
    <name type="scientific">Acinetobacter courvalinii</name>
    <dbReference type="NCBI Taxonomy" id="280147"/>
    <lineage>
        <taxon>Bacteria</taxon>
        <taxon>Pseudomonadati</taxon>
        <taxon>Pseudomonadota</taxon>
        <taxon>Gammaproteobacteria</taxon>
        <taxon>Moraxellales</taxon>
        <taxon>Moraxellaceae</taxon>
        <taxon>Acinetobacter</taxon>
    </lineage>
</organism>
<evidence type="ECO:0000313" key="3">
    <source>
        <dbReference type="EMBL" id="MDH0562320.1"/>
    </source>
</evidence>
<keyword evidence="1" id="KW-0732">Signal</keyword>
<reference evidence="3" key="1">
    <citation type="submission" date="2022-09" db="EMBL/GenBank/DDBJ databases">
        <title>Intensive care unit water sources are persistently colonized with multi-drug resistant bacteria and are the site of extensive horizontal gene transfer of antibiotic resistance genes.</title>
        <authorList>
            <person name="Diorio-Toth L."/>
        </authorList>
    </citation>
    <scope>NUCLEOTIDE SEQUENCE</scope>
    <source>
        <strain evidence="3">GD04005</strain>
    </source>
</reference>
<dbReference type="NCBIfam" id="NF047330">
    <property type="entry name" value="MCR_0457_fam"/>
    <property type="match status" value="1"/>
</dbReference>
<name>A0AA42I4D7_9GAMM</name>
<sequence>MRHLSNFIKVFGVSFTLFTAPVVFADETVSVKEADALIKDDIANAQVLIEMCPALIGKNAKFDQNIKKMVGTYLSNYSDKSASLESLQKDAEFKSLLKDAHEAAAEVDKVEQKAVCEEVLNFEG</sequence>
<evidence type="ECO:0000256" key="1">
    <source>
        <dbReference type="SAM" id="SignalP"/>
    </source>
</evidence>
<dbReference type="InterPro" id="IPR057704">
    <property type="entry name" value="DUF7944"/>
</dbReference>
<evidence type="ECO:0000259" key="2">
    <source>
        <dbReference type="Pfam" id="PF25642"/>
    </source>
</evidence>
<dbReference type="Proteomes" id="UP001159329">
    <property type="component" value="Unassembled WGS sequence"/>
</dbReference>
<dbReference type="RefSeq" id="WP_005231392.1">
    <property type="nucleotide sequence ID" value="NZ_DALZEX010000001.1"/>
</dbReference>
<feature type="domain" description="DUF7944" evidence="2">
    <location>
        <begin position="39"/>
        <end position="119"/>
    </location>
</feature>
<gene>
    <name evidence="3" type="ORF">N7644_01350</name>
</gene>
<proteinExistence type="predicted"/>
<dbReference type="EMBL" id="JAOEEO010000001">
    <property type="protein sequence ID" value="MDH0562320.1"/>
    <property type="molecule type" value="Genomic_DNA"/>
</dbReference>
<feature type="chain" id="PRO_5041248210" description="DUF7944 domain-containing protein" evidence="1">
    <location>
        <begin position="26"/>
        <end position="124"/>
    </location>
</feature>
<protein>
    <recommendedName>
        <fullName evidence="2">DUF7944 domain-containing protein</fullName>
    </recommendedName>
</protein>